<keyword evidence="4" id="KW-1185">Reference proteome</keyword>
<proteinExistence type="predicted"/>
<organism evidence="3 4">
    <name type="scientific">Perkinsus chesapeaki</name>
    <name type="common">Clam parasite</name>
    <name type="synonym">Perkinsus andrewsi</name>
    <dbReference type="NCBI Taxonomy" id="330153"/>
    <lineage>
        <taxon>Eukaryota</taxon>
        <taxon>Sar</taxon>
        <taxon>Alveolata</taxon>
        <taxon>Perkinsozoa</taxon>
        <taxon>Perkinsea</taxon>
        <taxon>Perkinsida</taxon>
        <taxon>Perkinsidae</taxon>
        <taxon>Perkinsus</taxon>
    </lineage>
</organism>
<keyword evidence="1" id="KW-0472">Membrane</keyword>
<dbReference type="InterPro" id="IPR049625">
    <property type="entry name" value="Glyco_transf_61_cat"/>
</dbReference>
<gene>
    <name evidence="3" type="ORF">FOL47_002338</name>
</gene>
<evidence type="ECO:0000256" key="1">
    <source>
        <dbReference type="SAM" id="Phobius"/>
    </source>
</evidence>
<feature type="domain" description="Glycosyltransferase 61 catalytic" evidence="2">
    <location>
        <begin position="329"/>
        <end position="450"/>
    </location>
</feature>
<feature type="transmembrane region" description="Helical" evidence="1">
    <location>
        <begin position="27"/>
        <end position="47"/>
    </location>
</feature>
<evidence type="ECO:0000259" key="2">
    <source>
        <dbReference type="Pfam" id="PF04577"/>
    </source>
</evidence>
<keyword evidence="1" id="KW-0812">Transmembrane</keyword>
<dbReference type="GO" id="GO:0016757">
    <property type="term" value="F:glycosyltransferase activity"/>
    <property type="evidence" value="ECO:0007669"/>
    <property type="project" value="InterPro"/>
</dbReference>
<sequence>MSGPRSAIRRARRSLFASYIRRGLPRVLPYFLGALLILVIFYLAFAISHVDYVGNYLRGFGSLTGSPPFEPRMVRADQLVNPMNGRPSTVDYFLPDSPENEASLWSSVQCTGSVVNRTCLFDNLYYRKDENRFYLLLPRKGEVRSSPYYQRPVSPLIDPVIPGPYDGPVQADRIRNLTRNCSSFFMGDVHYDPIGQPFSPELMFFDDSAGLVNWLNQQPWNPMNVNGVTIYGYALYAHNVGHIMYDALYPLYVSMIRFGYGDADVNVVMKVEDRFNGKKFLCDEFWPRFGGGLYSRLNDLRRPTYRFQRVIVGSRRMAHRSFNTDTTMPGSYTFENALYMYTQRILSRYGLVDPISATKVSSAVKIDQAQNGCKGVIVDNKRFTDAERQMLESIAVESHDALGCDFTFIRWEKYTFEEQLKVFSEANVYVSGVGTGITRSHFIRPGGVVVNLGEMDRYGTPPRLQPGYKDVQFAVGSPQLMALYYPMKLLNMYGELQEEAVRNLMREAVQLVHRGFPIPRPLKDGLAPTGMSMVKYCEASPEACQDLSGQLSVEEVAENNVWCAFCTWPDFFGLDPMWRKGTSCIKEGQPLQCRLDYDLYDRFRDPNQIAFDAECHEAARPQMQRLKHELLAREADRRGVRISDLTDSEATFAMMQGSPPDCPPVYEPQQECFCLPLVW</sequence>
<evidence type="ECO:0000313" key="3">
    <source>
        <dbReference type="EMBL" id="KAF4669823.1"/>
    </source>
</evidence>
<keyword evidence="1" id="KW-1133">Transmembrane helix</keyword>
<dbReference type="OrthoDB" id="411554at2759"/>
<dbReference type="AlphaFoldDB" id="A0A7J6ME05"/>
<protein>
    <recommendedName>
        <fullName evidence="2">Glycosyltransferase 61 catalytic domain-containing protein</fullName>
    </recommendedName>
</protein>
<reference evidence="3 4" key="1">
    <citation type="submission" date="2020-04" db="EMBL/GenBank/DDBJ databases">
        <title>Perkinsus chesapeaki whole genome sequence.</title>
        <authorList>
            <person name="Bogema D.R."/>
        </authorList>
    </citation>
    <scope>NUCLEOTIDE SEQUENCE [LARGE SCALE GENOMIC DNA]</scope>
    <source>
        <strain evidence="3">ATCC PRA-425</strain>
    </source>
</reference>
<dbReference type="Pfam" id="PF04577">
    <property type="entry name" value="Glyco_transf_61"/>
    <property type="match status" value="1"/>
</dbReference>
<dbReference type="EMBL" id="JAAPAO010000163">
    <property type="protein sequence ID" value="KAF4669823.1"/>
    <property type="molecule type" value="Genomic_DNA"/>
</dbReference>
<evidence type="ECO:0000313" key="4">
    <source>
        <dbReference type="Proteomes" id="UP000591131"/>
    </source>
</evidence>
<comment type="caution">
    <text evidence="3">The sequence shown here is derived from an EMBL/GenBank/DDBJ whole genome shotgun (WGS) entry which is preliminary data.</text>
</comment>
<name>A0A7J6ME05_PERCH</name>
<dbReference type="Proteomes" id="UP000591131">
    <property type="component" value="Unassembled WGS sequence"/>
</dbReference>
<accession>A0A7J6ME05</accession>